<reference evidence="6" key="1">
    <citation type="journal article" date="2019" name="Int. J. Syst. Evol. Microbiol.">
        <title>The Global Catalogue of Microorganisms (GCM) 10K type strain sequencing project: providing services to taxonomists for standard genome sequencing and annotation.</title>
        <authorList>
            <consortium name="The Broad Institute Genomics Platform"/>
            <consortium name="The Broad Institute Genome Sequencing Center for Infectious Disease"/>
            <person name="Wu L."/>
            <person name="Ma J."/>
        </authorList>
    </citation>
    <scope>NUCLEOTIDE SEQUENCE [LARGE SCALE GENOMIC DNA]</scope>
    <source>
        <strain evidence="6">JCM 30742</strain>
    </source>
</reference>
<sequence length="219" mass="23194">MGRPKAPLLSREQVVAAALELVDAEGDFSFPKLAKSLGVSQSSIYHHVSGRAELVEMLRGAAFRAGDDSPSPNAPWHEKLRDAIRLYRAGFAQHPRLAPLLASTTVENPHILGMYEGIAAALAEAGFRGPDIVSAIGLVDSFAIGAALDLSAPDVPWRPSRGSYPALEEALAQAAPPVQRAEAAFEFGLETLIAGLRARAQQIEQAGRITQKAEAGTNP</sequence>
<evidence type="ECO:0000313" key="5">
    <source>
        <dbReference type="EMBL" id="GAA3678271.1"/>
    </source>
</evidence>
<keyword evidence="2" id="KW-0805">Transcription regulation</keyword>
<dbReference type="InterPro" id="IPR004111">
    <property type="entry name" value="Repressor_TetR_C"/>
</dbReference>
<evidence type="ECO:0000256" key="1">
    <source>
        <dbReference type="ARBA" id="ARBA00022491"/>
    </source>
</evidence>
<dbReference type="InterPro" id="IPR036271">
    <property type="entry name" value="Tet_transcr_reg_TetR-rel_C_sf"/>
</dbReference>
<keyword evidence="3" id="KW-0804">Transcription</keyword>
<dbReference type="Pfam" id="PF02909">
    <property type="entry name" value="TetR_C_1"/>
    <property type="match status" value="1"/>
</dbReference>
<dbReference type="Proteomes" id="UP001500752">
    <property type="component" value="Unassembled WGS sequence"/>
</dbReference>
<dbReference type="RefSeq" id="WP_345149811.1">
    <property type="nucleotide sequence ID" value="NZ_BAABEO010000009.1"/>
</dbReference>
<accession>A0ABP7C369</accession>
<keyword evidence="6" id="KW-1185">Reference proteome</keyword>
<dbReference type="Gene3D" id="1.10.357.10">
    <property type="entry name" value="Tetracycline Repressor, domain 2"/>
    <property type="match status" value="1"/>
</dbReference>
<dbReference type="SUPFAM" id="SSF46689">
    <property type="entry name" value="Homeodomain-like"/>
    <property type="match status" value="1"/>
</dbReference>
<evidence type="ECO:0000313" key="6">
    <source>
        <dbReference type="Proteomes" id="UP001500752"/>
    </source>
</evidence>
<dbReference type="EMBL" id="BAABEO010000009">
    <property type="protein sequence ID" value="GAA3678271.1"/>
    <property type="molecule type" value="Genomic_DNA"/>
</dbReference>
<evidence type="ECO:0000256" key="2">
    <source>
        <dbReference type="ARBA" id="ARBA00023015"/>
    </source>
</evidence>
<comment type="caution">
    <text evidence="5">The sequence shown here is derived from an EMBL/GenBank/DDBJ whole genome shotgun (WGS) entry which is preliminary data.</text>
</comment>
<organism evidence="5 6">
    <name type="scientific">Arthrobacter ginkgonis</name>
    <dbReference type="NCBI Taxonomy" id="1630594"/>
    <lineage>
        <taxon>Bacteria</taxon>
        <taxon>Bacillati</taxon>
        <taxon>Actinomycetota</taxon>
        <taxon>Actinomycetes</taxon>
        <taxon>Micrococcales</taxon>
        <taxon>Micrococcaceae</taxon>
        <taxon>Arthrobacter</taxon>
    </lineage>
</organism>
<evidence type="ECO:0000259" key="4">
    <source>
        <dbReference type="Pfam" id="PF02909"/>
    </source>
</evidence>
<dbReference type="InterPro" id="IPR003012">
    <property type="entry name" value="Tet_transcr_reg_TetR"/>
</dbReference>
<dbReference type="SUPFAM" id="SSF48498">
    <property type="entry name" value="Tetracyclin repressor-like, C-terminal domain"/>
    <property type="match status" value="1"/>
</dbReference>
<keyword evidence="1" id="KW-0678">Repressor</keyword>
<feature type="domain" description="Tetracycline repressor TetR C-terminal" evidence="4">
    <location>
        <begin position="70"/>
        <end position="199"/>
    </location>
</feature>
<evidence type="ECO:0000256" key="3">
    <source>
        <dbReference type="ARBA" id="ARBA00023163"/>
    </source>
</evidence>
<name>A0ABP7C369_9MICC</name>
<proteinExistence type="predicted"/>
<gene>
    <name evidence="5" type="ORF">GCM10023081_15680</name>
</gene>
<dbReference type="InterPro" id="IPR009057">
    <property type="entry name" value="Homeodomain-like_sf"/>
</dbReference>
<dbReference type="PRINTS" id="PR00400">
    <property type="entry name" value="TETREPRESSOR"/>
</dbReference>
<protein>
    <submittedName>
        <fullName evidence="5">TetR/AcrR family transcriptional regulator C-terminal domain-containing protein</fullName>
    </submittedName>
</protein>